<keyword evidence="2" id="KW-0238">DNA-binding</keyword>
<keyword evidence="3" id="KW-0804">Transcription</keyword>
<evidence type="ECO:0000313" key="6">
    <source>
        <dbReference type="Proteomes" id="UP000235778"/>
    </source>
</evidence>
<reference evidence="6" key="1">
    <citation type="submission" date="2016-07" db="EMBL/GenBank/DDBJ databases">
        <title>Nontailed viruses are major unrecognized killers of bacteria in the ocean.</title>
        <authorList>
            <person name="Kauffman K."/>
            <person name="Hussain F."/>
            <person name="Yang J."/>
            <person name="Arevalo P."/>
            <person name="Brown J."/>
            <person name="Cutler M."/>
            <person name="Kelly L."/>
            <person name="Polz M.F."/>
        </authorList>
    </citation>
    <scope>NUCLEOTIDE SEQUENCE [LARGE SCALE GENOMIC DNA]</scope>
    <source>
        <strain evidence="6">10N.286.55.C1</strain>
    </source>
</reference>
<dbReference type="GO" id="GO:0006355">
    <property type="term" value="P:regulation of DNA-templated transcription"/>
    <property type="evidence" value="ECO:0007669"/>
    <property type="project" value="InterPro"/>
</dbReference>
<dbReference type="GO" id="GO:0016301">
    <property type="term" value="F:kinase activity"/>
    <property type="evidence" value="ECO:0007669"/>
    <property type="project" value="UniProtKB-KW"/>
</dbReference>
<dbReference type="SUPFAM" id="SSF46785">
    <property type="entry name" value="Winged helix' DNA-binding domain"/>
    <property type="match status" value="1"/>
</dbReference>
<dbReference type="InterPro" id="IPR012318">
    <property type="entry name" value="HTH_CRP"/>
</dbReference>
<dbReference type="InterPro" id="IPR036390">
    <property type="entry name" value="WH_DNA-bd_sf"/>
</dbReference>
<gene>
    <name evidence="5" type="ORF">BCV30_21130</name>
</gene>
<feature type="domain" description="HTH crp-type" evidence="4">
    <location>
        <begin position="150"/>
        <end position="220"/>
    </location>
</feature>
<dbReference type="InterPro" id="IPR018490">
    <property type="entry name" value="cNMP-bd_dom_sf"/>
</dbReference>
<dbReference type="SUPFAM" id="SSF51206">
    <property type="entry name" value="cAMP-binding domain-like"/>
    <property type="match status" value="1"/>
</dbReference>
<accession>A0A1B9QPQ4</accession>
<comment type="caution">
    <text evidence="5">The sequence shown here is derived from an EMBL/GenBank/DDBJ whole genome shotgun (WGS) entry which is preliminary data.</text>
</comment>
<keyword evidence="1" id="KW-0805">Transcription regulation</keyword>
<evidence type="ECO:0000256" key="2">
    <source>
        <dbReference type="ARBA" id="ARBA00023125"/>
    </source>
</evidence>
<dbReference type="RefSeq" id="WP_017105965.1">
    <property type="nucleotide sequence ID" value="NZ_MAKA01000005.1"/>
</dbReference>
<name>A0A1B9QPQ4_9VIBR</name>
<evidence type="ECO:0000313" key="5">
    <source>
        <dbReference type="EMBL" id="PME73983.1"/>
    </source>
</evidence>
<evidence type="ECO:0000259" key="4">
    <source>
        <dbReference type="Pfam" id="PF13545"/>
    </source>
</evidence>
<dbReference type="Pfam" id="PF13545">
    <property type="entry name" value="HTH_Crp_2"/>
    <property type="match status" value="1"/>
</dbReference>
<organism evidence="5 6">
    <name type="scientific">Vibrio lentus</name>
    <dbReference type="NCBI Taxonomy" id="136468"/>
    <lineage>
        <taxon>Bacteria</taxon>
        <taxon>Pseudomonadati</taxon>
        <taxon>Pseudomonadota</taxon>
        <taxon>Gammaproteobacteria</taxon>
        <taxon>Vibrionales</taxon>
        <taxon>Vibrionaceae</taxon>
        <taxon>Vibrio</taxon>
    </lineage>
</organism>
<evidence type="ECO:0000256" key="3">
    <source>
        <dbReference type="ARBA" id="ARBA00023163"/>
    </source>
</evidence>
<dbReference type="Gene3D" id="2.60.120.10">
    <property type="entry name" value="Jelly Rolls"/>
    <property type="match status" value="1"/>
</dbReference>
<dbReference type="AlphaFoldDB" id="A0A1B9QPQ4"/>
<dbReference type="GO" id="GO:0003677">
    <property type="term" value="F:DNA binding"/>
    <property type="evidence" value="ECO:0007669"/>
    <property type="project" value="UniProtKB-KW"/>
</dbReference>
<protein>
    <submittedName>
        <fullName evidence="5">Protein kinase</fullName>
    </submittedName>
</protein>
<evidence type="ECO:0000256" key="1">
    <source>
        <dbReference type="ARBA" id="ARBA00023015"/>
    </source>
</evidence>
<sequence length="239" mass="26525">MLDPIIGEQIQWPCDLPQDFIDSLLEIAVIKTGIHSLEITKKFQNLPGVFYILTGSAGICFSTENLKSLSGGVVGKGDWIGALSVHVDYNLFAIAEEVEPITMVLFPSDKILELAEKKCIVFKWLLHSGAKAQSIWIQAFLSSIHEKEQKTIYVLLELAARQTNIAGATLSINISQSQLSTITGISRPRLNEVLKGIEQLGMVKIQRGKVFISDVEGLYERISPMNLMIRDPMAKMKPQ</sequence>
<keyword evidence="5" id="KW-0418">Kinase</keyword>
<proteinExistence type="predicted"/>
<dbReference type="Proteomes" id="UP000235778">
    <property type="component" value="Unassembled WGS sequence"/>
</dbReference>
<dbReference type="EMBL" id="MCSI01000008">
    <property type="protein sequence ID" value="PME73983.1"/>
    <property type="molecule type" value="Genomic_DNA"/>
</dbReference>
<dbReference type="InterPro" id="IPR014710">
    <property type="entry name" value="RmlC-like_jellyroll"/>
</dbReference>
<keyword evidence="5" id="KW-0808">Transferase</keyword>
<dbReference type="SMR" id="A0A1B9QPQ4"/>